<organism evidence="3 4">
    <name type="scientific">Planctopirus hydrillae</name>
    <dbReference type="NCBI Taxonomy" id="1841610"/>
    <lineage>
        <taxon>Bacteria</taxon>
        <taxon>Pseudomonadati</taxon>
        <taxon>Planctomycetota</taxon>
        <taxon>Planctomycetia</taxon>
        <taxon>Planctomycetales</taxon>
        <taxon>Planctomycetaceae</taxon>
        <taxon>Planctopirus</taxon>
    </lineage>
</organism>
<accession>A0A1C3EHH5</accession>
<feature type="domain" description="MOFRL-associated" evidence="2">
    <location>
        <begin position="13"/>
        <end position="261"/>
    </location>
</feature>
<dbReference type="OrthoDB" id="9766552at2"/>
<dbReference type="GO" id="GO:0008887">
    <property type="term" value="F:glycerate kinase activity"/>
    <property type="evidence" value="ECO:0007669"/>
    <property type="project" value="InterPro"/>
</dbReference>
<dbReference type="GO" id="GO:0005737">
    <property type="term" value="C:cytoplasm"/>
    <property type="evidence" value="ECO:0007669"/>
    <property type="project" value="TreeGrafter"/>
</dbReference>
<comment type="caution">
    <text evidence="3">The sequence shown here is derived from an EMBL/GenBank/DDBJ whole genome shotgun (WGS) entry which is preliminary data.</text>
</comment>
<evidence type="ECO:0000313" key="4">
    <source>
        <dbReference type="Proteomes" id="UP000094828"/>
    </source>
</evidence>
<evidence type="ECO:0008006" key="5">
    <source>
        <dbReference type="Google" id="ProtNLM"/>
    </source>
</evidence>
<protein>
    <recommendedName>
        <fullName evidence="5">Glycerate kinase</fullName>
    </recommendedName>
</protein>
<evidence type="ECO:0000259" key="2">
    <source>
        <dbReference type="Pfam" id="PF13660"/>
    </source>
</evidence>
<dbReference type="Pfam" id="PF05161">
    <property type="entry name" value="MOFRL"/>
    <property type="match status" value="1"/>
</dbReference>
<dbReference type="STRING" id="1841610.A6X21_20290"/>
<dbReference type="PANTHER" id="PTHR12227">
    <property type="entry name" value="GLYCERATE KINASE"/>
    <property type="match status" value="1"/>
</dbReference>
<dbReference type="SUPFAM" id="SSF82544">
    <property type="entry name" value="GckA/TtuD-like"/>
    <property type="match status" value="1"/>
</dbReference>
<reference evidence="3 4" key="1">
    <citation type="submission" date="2016-05" db="EMBL/GenBank/DDBJ databases">
        <title>Genomic and physiological characterization of Planctopirus sp. isolated from fresh water lake.</title>
        <authorList>
            <person name="Subhash Y."/>
            <person name="Ramana C."/>
        </authorList>
    </citation>
    <scope>NUCLEOTIDE SEQUENCE [LARGE SCALE GENOMIC DNA]</scope>
    <source>
        <strain evidence="3 4">JC280</strain>
    </source>
</reference>
<feature type="domain" description="MOFRL" evidence="1">
    <location>
        <begin position="334"/>
        <end position="446"/>
    </location>
</feature>
<evidence type="ECO:0000259" key="1">
    <source>
        <dbReference type="Pfam" id="PF05161"/>
    </source>
</evidence>
<dbReference type="InterPro" id="IPR039760">
    <property type="entry name" value="MOFRL_protein"/>
</dbReference>
<dbReference type="AlphaFoldDB" id="A0A1C3EHH5"/>
<dbReference type="InterPro" id="IPR025286">
    <property type="entry name" value="MOFRL_assoc_dom"/>
</dbReference>
<keyword evidence="4" id="KW-1185">Reference proteome</keyword>
<dbReference type="RefSeq" id="WP_068847200.1">
    <property type="nucleotide sequence ID" value="NZ_LYDR01000063.1"/>
</dbReference>
<dbReference type="PANTHER" id="PTHR12227:SF0">
    <property type="entry name" value="GLYCERATE KINASE"/>
    <property type="match status" value="1"/>
</dbReference>
<sequence length="456" mass="48300">MDEAAIHRLTEDAQAIWWAGVQAAMPGELLPRFVRLENESIIVGGEVRPLASLRRIVVLGAGKAGAAMVLALEAALGDEITDRLVVGQVNVPEDCVVPTRRIQLVGARPAGVNEPTETGVASTREILELAATTTADDLVLVLLSGGGSALLPLPRPPITLEQKQHVIRLLSTRGASIEQLNLVRRNISNVKGGGLARALGPSRTHVLVISDVIGNPLDLIASGPLLPTPDEFVSIQQQAALETLAAFAEHHEVAPEVWNVLAGTAQETLPPVRAEISHHLLASNHQAVQAAVKVAQSRGYTIRIAVSDVGRTADEVGTDLAHAIADEPCREPLCWISGGEPTVKLVPYDGPRKGGRNQQVALAALCEWQHWDADQTDRMILLSGGTDGEDGPTTCAGAIASGAVLRKAQELGLDPSEFLEVQNAWPFFEATGGLLTTGPTHTNVMDLRVGLRLPLP</sequence>
<dbReference type="InterPro" id="IPR038614">
    <property type="entry name" value="GK_N_sf"/>
</dbReference>
<dbReference type="Proteomes" id="UP000094828">
    <property type="component" value="Unassembled WGS sequence"/>
</dbReference>
<dbReference type="InterPro" id="IPR037035">
    <property type="entry name" value="GK-like_C_sf"/>
</dbReference>
<gene>
    <name evidence="3" type="ORF">A6X21_20290</name>
</gene>
<dbReference type="Gene3D" id="3.40.1480.10">
    <property type="entry name" value="MOFRL domain"/>
    <property type="match status" value="1"/>
</dbReference>
<evidence type="ECO:0000313" key="3">
    <source>
        <dbReference type="EMBL" id="ODA32688.1"/>
    </source>
</evidence>
<name>A0A1C3EHH5_9PLAN</name>
<dbReference type="InterPro" id="IPR007835">
    <property type="entry name" value="MOFRL"/>
</dbReference>
<dbReference type="Gene3D" id="3.40.50.10180">
    <property type="entry name" value="Glycerate kinase, MOFRL-like N-terminal domain"/>
    <property type="match status" value="1"/>
</dbReference>
<dbReference type="Pfam" id="PF13660">
    <property type="entry name" value="DUF4147"/>
    <property type="match status" value="1"/>
</dbReference>
<proteinExistence type="predicted"/>
<dbReference type="EMBL" id="LYDR01000063">
    <property type="protein sequence ID" value="ODA32688.1"/>
    <property type="molecule type" value="Genomic_DNA"/>
</dbReference>